<dbReference type="PROSITE" id="PS50165">
    <property type="entry name" value="UVRC"/>
    <property type="match status" value="1"/>
</dbReference>
<dbReference type="FunFam" id="3.40.1440.10:FF:000001">
    <property type="entry name" value="UvrABC system protein C"/>
    <property type="match status" value="1"/>
</dbReference>
<dbReference type="Pfam" id="PF02151">
    <property type="entry name" value="UVR"/>
    <property type="match status" value="1"/>
</dbReference>
<dbReference type="InterPro" id="IPR036876">
    <property type="entry name" value="UVR_dom_sf"/>
</dbReference>
<dbReference type="HAMAP" id="MF_00203">
    <property type="entry name" value="UvrC"/>
    <property type="match status" value="1"/>
</dbReference>
<dbReference type="InterPro" id="IPR000305">
    <property type="entry name" value="GIY-YIG_endonuc"/>
</dbReference>
<reference evidence="12 13" key="1">
    <citation type="submission" date="2018-04" db="EMBL/GenBank/DDBJ databases">
        <title>Novel Campyloabacter and Helicobacter Species and Strains.</title>
        <authorList>
            <person name="Mannion A.J."/>
            <person name="Shen Z."/>
            <person name="Fox J.G."/>
        </authorList>
    </citation>
    <scope>NUCLEOTIDE SEQUENCE [LARGE SCALE GENOMIC DNA]</scope>
    <source>
        <strain evidence="12 13">MIT 12-6600</strain>
    </source>
</reference>
<dbReference type="InterPro" id="IPR035901">
    <property type="entry name" value="GIY-YIG_endonuc_sf"/>
</dbReference>
<comment type="subunit">
    <text evidence="7">Interacts with UvrB in an incision complex.</text>
</comment>
<dbReference type="Gene3D" id="3.40.1440.10">
    <property type="entry name" value="GIY-YIG endonuclease"/>
    <property type="match status" value="1"/>
</dbReference>
<dbReference type="PROSITE" id="PS50151">
    <property type="entry name" value="UVR"/>
    <property type="match status" value="1"/>
</dbReference>
<dbReference type="GO" id="GO:0009432">
    <property type="term" value="P:SOS response"/>
    <property type="evidence" value="ECO:0007669"/>
    <property type="project" value="UniProtKB-UniRule"/>
</dbReference>
<dbReference type="InterPro" id="IPR004791">
    <property type="entry name" value="UvrC"/>
</dbReference>
<organism evidence="12 13">
    <name type="scientific">Helicobacter equorum</name>
    <dbReference type="NCBI Taxonomy" id="361872"/>
    <lineage>
        <taxon>Bacteria</taxon>
        <taxon>Pseudomonadati</taxon>
        <taxon>Campylobacterota</taxon>
        <taxon>Epsilonproteobacteria</taxon>
        <taxon>Campylobacterales</taxon>
        <taxon>Helicobacteraceae</taxon>
        <taxon>Helicobacter</taxon>
    </lineage>
</organism>
<evidence type="ECO:0000259" key="9">
    <source>
        <dbReference type="PROSITE" id="PS50151"/>
    </source>
</evidence>
<accession>A0A3D8IQ31</accession>
<keyword evidence="2 7" id="KW-0227">DNA damage</keyword>
<dbReference type="PANTHER" id="PTHR30562:SF1">
    <property type="entry name" value="UVRABC SYSTEM PROTEIN C"/>
    <property type="match status" value="1"/>
</dbReference>
<dbReference type="InterPro" id="IPR047296">
    <property type="entry name" value="GIY-YIG_UvrC_Cho"/>
</dbReference>
<dbReference type="AlphaFoldDB" id="A0A3D8IQ31"/>
<feature type="domain" description="UvrC family homology region profile" evidence="11">
    <location>
        <begin position="270"/>
        <end position="491"/>
    </location>
</feature>
<evidence type="ECO:0000259" key="11">
    <source>
        <dbReference type="PROSITE" id="PS50165"/>
    </source>
</evidence>
<dbReference type="InterPro" id="IPR010994">
    <property type="entry name" value="RuvA_2-like"/>
</dbReference>
<dbReference type="SUPFAM" id="SSF47781">
    <property type="entry name" value="RuvA domain 2-like"/>
    <property type="match status" value="1"/>
</dbReference>
<dbReference type="GO" id="GO:0005737">
    <property type="term" value="C:cytoplasm"/>
    <property type="evidence" value="ECO:0007669"/>
    <property type="project" value="UniProtKB-SubCell"/>
</dbReference>
<dbReference type="Pfam" id="PF01541">
    <property type="entry name" value="GIY-YIG"/>
    <property type="match status" value="1"/>
</dbReference>
<evidence type="ECO:0000256" key="1">
    <source>
        <dbReference type="ARBA" id="ARBA00022490"/>
    </source>
</evidence>
<name>A0A3D8IQ31_9HELI</name>
<evidence type="ECO:0000256" key="6">
    <source>
        <dbReference type="ARBA" id="ARBA00023236"/>
    </source>
</evidence>
<evidence type="ECO:0000256" key="4">
    <source>
        <dbReference type="ARBA" id="ARBA00022881"/>
    </source>
</evidence>
<dbReference type="GO" id="GO:0009380">
    <property type="term" value="C:excinuclease repair complex"/>
    <property type="evidence" value="ECO:0007669"/>
    <property type="project" value="InterPro"/>
</dbReference>
<proteinExistence type="inferred from homology"/>
<dbReference type="PANTHER" id="PTHR30562">
    <property type="entry name" value="UVRC/OXIDOREDUCTASE"/>
    <property type="match status" value="1"/>
</dbReference>
<evidence type="ECO:0000313" key="13">
    <source>
        <dbReference type="Proteomes" id="UP000256514"/>
    </source>
</evidence>
<keyword evidence="13" id="KW-1185">Reference proteome</keyword>
<evidence type="ECO:0000256" key="7">
    <source>
        <dbReference type="HAMAP-Rule" id="MF_00203"/>
    </source>
</evidence>
<dbReference type="InterPro" id="IPR001943">
    <property type="entry name" value="UVR_dom"/>
</dbReference>
<evidence type="ECO:0000256" key="5">
    <source>
        <dbReference type="ARBA" id="ARBA00023204"/>
    </source>
</evidence>
<feature type="domain" description="UVR" evidence="9">
    <location>
        <begin position="203"/>
        <end position="238"/>
    </location>
</feature>
<evidence type="ECO:0000256" key="2">
    <source>
        <dbReference type="ARBA" id="ARBA00022763"/>
    </source>
</evidence>
<evidence type="ECO:0000256" key="3">
    <source>
        <dbReference type="ARBA" id="ARBA00022769"/>
    </source>
</evidence>
<dbReference type="Pfam" id="PF22920">
    <property type="entry name" value="UvrC_RNaseH"/>
    <property type="match status" value="1"/>
</dbReference>
<dbReference type="SUPFAM" id="SSF46600">
    <property type="entry name" value="C-terminal UvrC-binding domain of UvrB"/>
    <property type="match status" value="1"/>
</dbReference>
<keyword evidence="1 7" id="KW-0963">Cytoplasm</keyword>
<dbReference type="SUPFAM" id="SSF82771">
    <property type="entry name" value="GIY-YIG endonuclease"/>
    <property type="match status" value="1"/>
</dbReference>
<dbReference type="EMBL" id="NXLT01000003">
    <property type="protein sequence ID" value="RDU67387.1"/>
    <property type="molecule type" value="Genomic_DNA"/>
</dbReference>
<dbReference type="Gene3D" id="3.30.420.340">
    <property type="entry name" value="UvrC, RNAse H endonuclease domain"/>
    <property type="match status" value="1"/>
</dbReference>
<feature type="coiled-coil region" evidence="8">
    <location>
        <begin position="374"/>
        <end position="401"/>
    </location>
</feature>
<evidence type="ECO:0000256" key="8">
    <source>
        <dbReference type="SAM" id="Coils"/>
    </source>
</evidence>
<dbReference type="CDD" id="cd10434">
    <property type="entry name" value="GIY-YIG_UvrC_Cho"/>
    <property type="match status" value="1"/>
</dbReference>
<evidence type="ECO:0000259" key="10">
    <source>
        <dbReference type="PROSITE" id="PS50164"/>
    </source>
</evidence>
<dbReference type="InterPro" id="IPR050066">
    <property type="entry name" value="UvrABC_protein_C"/>
</dbReference>
<dbReference type="GO" id="GO:0006289">
    <property type="term" value="P:nucleotide-excision repair"/>
    <property type="evidence" value="ECO:0007669"/>
    <property type="project" value="UniProtKB-UniRule"/>
</dbReference>
<keyword evidence="3 7" id="KW-0228">DNA excision</keyword>
<protein>
    <recommendedName>
        <fullName evidence="7">UvrABC system protein C</fullName>
        <shortName evidence="7">Protein UvrC</shortName>
    </recommendedName>
    <alternativeName>
        <fullName evidence="7">Excinuclease ABC subunit C</fullName>
    </alternativeName>
</protein>
<keyword evidence="8" id="KW-0175">Coiled coil</keyword>
<dbReference type="Proteomes" id="UP000256514">
    <property type="component" value="Unassembled WGS sequence"/>
</dbReference>
<dbReference type="RefSeq" id="WP_115571097.1">
    <property type="nucleotide sequence ID" value="NZ_NXLT01000003.1"/>
</dbReference>
<dbReference type="OrthoDB" id="9804933at2"/>
<dbReference type="Gene3D" id="4.10.860.10">
    <property type="entry name" value="UVR domain"/>
    <property type="match status" value="1"/>
</dbReference>
<dbReference type="GO" id="GO:0003677">
    <property type="term" value="F:DNA binding"/>
    <property type="evidence" value="ECO:0007669"/>
    <property type="project" value="UniProtKB-UniRule"/>
</dbReference>
<dbReference type="InterPro" id="IPR038476">
    <property type="entry name" value="UvrC_RNase_H_dom_sf"/>
</dbReference>
<dbReference type="NCBIfam" id="TIGR00194">
    <property type="entry name" value="uvrC"/>
    <property type="match status" value="1"/>
</dbReference>
<keyword evidence="5 7" id="KW-0234">DNA repair</keyword>
<comment type="subcellular location">
    <subcellularLocation>
        <location evidence="7">Cytoplasm</location>
    </subcellularLocation>
</comment>
<dbReference type="InterPro" id="IPR001162">
    <property type="entry name" value="UvrC_RNase_H_dom"/>
</dbReference>
<comment type="function">
    <text evidence="7">The UvrABC repair system catalyzes the recognition and processing of DNA lesions. UvrC both incises the 5' and 3' sides of the lesion. The N-terminal half is responsible for the 3' incision and the C-terminal half is responsible for the 5' incision.</text>
</comment>
<comment type="caution">
    <text evidence="12">The sequence shown here is derived from an EMBL/GenBank/DDBJ whole genome shotgun (WGS) entry which is preliminary data.</text>
</comment>
<dbReference type="Pfam" id="PF08459">
    <property type="entry name" value="UvrC_RNaseH_dom"/>
    <property type="match status" value="1"/>
</dbReference>
<dbReference type="PROSITE" id="PS50164">
    <property type="entry name" value="GIY_YIG"/>
    <property type="match status" value="1"/>
</dbReference>
<dbReference type="GO" id="GO:0009381">
    <property type="term" value="F:excinuclease ABC activity"/>
    <property type="evidence" value="ECO:0007669"/>
    <property type="project" value="UniProtKB-UniRule"/>
</dbReference>
<feature type="domain" description="GIY-YIG" evidence="10">
    <location>
        <begin position="18"/>
        <end position="97"/>
    </location>
</feature>
<gene>
    <name evidence="7" type="primary">uvrC</name>
    <name evidence="12" type="ORF">CQA54_05300</name>
</gene>
<dbReference type="SMART" id="SM00465">
    <property type="entry name" value="GIYc"/>
    <property type="match status" value="1"/>
</dbReference>
<keyword evidence="4 7" id="KW-0267">Excision nuclease</keyword>
<sequence length="630" mass="72171">MLHLTTNNASPTLAHLPQNSGVYQYFDKNGHLLYVGKAKNLKKRIKSYFTPSAKLSPRIASMVSQVSEIKTFITPSEQDALILENSLIKSLKPKYNILLRDDKTYPYIYIDYNEEFPTLEITRTLLKKRNITYFGPFSTGARDLLESILQSLPLVQKKSCLRGKKACLFYQIKRCLAPCEGKINKEQYAQLLEQAIDLLQHKKKLITILESKMQTLAQHCAFEEAAKIRDSIAKITQMQAFSHIDLLDYSNLDVFVFCAESNHYGIMMKLFVRNGRISSSDFLSIHDESLQSLTAESPQIDQSQILHSLYTQALLNHYKTPAPLLPDSILLPCDIGIFEEKTRLEKILQERTGKKITILQPQRGKKHELINIARTNAKELMRLQEQQKQHYTQELQALRELFALSNLPYRIEIFDTSHHSGSACVGGMVVYENDGFLKHAYRHYHLQGTDEYAQMREMLTRRALDFESNPPPNLWLLDGGAAQIAIAKEILESAGVQIDILGIAKHKLNGRAHRAKGSASDCVYMLDSKHTTQEHTQTTEMRLLPSDKRLQFLQKLRDEAHRYAITFHRSKKLKNLTQAQALGIEKNLSIAQIQKLLRIYGDFAHIRDLTPTEITQALRQRQTKPTKKEP</sequence>
<comment type="similarity">
    <text evidence="7">Belongs to the UvrC family.</text>
</comment>
<evidence type="ECO:0000313" key="12">
    <source>
        <dbReference type="EMBL" id="RDU67387.1"/>
    </source>
</evidence>
<keyword evidence="6 7" id="KW-0742">SOS response</keyword>